<keyword evidence="1" id="KW-1133">Transmembrane helix</keyword>
<dbReference type="Proteomes" id="UP000694872">
    <property type="component" value="Unplaced"/>
</dbReference>
<dbReference type="KEGG" id="pxu:106122441"/>
<feature type="transmembrane region" description="Helical" evidence="1">
    <location>
        <begin position="121"/>
        <end position="148"/>
    </location>
</feature>
<dbReference type="RefSeq" id="XP_013173846.1">
    <property type="nucleotide sequence ID" value="XM_013318392.1"/>
</dbReference>
<sequence length="154" mass="18024">MEIYDKISDCISLFSKIYSDQVLIMFTTWLLCAILAICRSISPTINYRNVYKSDIARFLSISGRPIVLTEFSEYFIRERKKTQMLILYIMTYENLDTDYFVQVQTMADLVKTRKLEVSANVFTVEIPIMLSFAGTVISYSVLMIQYFYMRIVTS</sequence>
<evidence type="ECO:0000256" key="1">
    <source>
        <dbReference type="SAM" id="Phobius"/>
    </source>
</evidence>
<proteinExistence type="predicted"/>
<keyword evidence="1" id="KW-0472">Membrane</keyword>
<name>A0AAJ6ZJV6_PAPXU</name>
<feature type="transmembrane region" description="Helical" evidence="1">
    <location>
        <begin position="22"/>
        <end position="42"/>
    </location>
</feature>
<dbReference type="GeneID" id="106122441"/>
<evidence type="ECO:0000313" key="2">
    <source>
        <dbReference type="RefSeq" id="XP_013173846.1"/>
    </source>
</evidence>
<dbReference type="AlphaFoldDB" id="A0AAJ6ZJV6"/>
<protein>
    <submittedName>
        <fullName evidence="2">Uncharacterized protein LOC106122441</fullName>
    </submittedName>
</protein>
<organism evidence="2">
    <name type="scientific">Papilio xuthus</name>
    <name type="common">Asian swallowtail butterfly</name>
    <dbReference type="NCBI Taxonomy" id="66420"/>
    <lineage>
        <taxon>Eukaryota</taxon>
        <taxon>Metazoa</taxon>
        <taxon>Ecdysozoa</taxon>
        <taxon>Arthropoda</taxon>
        <taxon>Hexapoda</taxon>
        <taxon>Insecta</taxon>
        <taxon>Pterygota</taxon>
        <taxon>Neoptera</taxon>
        <taxon>Endopterygota</taxon>
        <taxon>Lepidoptera</taxon>
        <taxon>Glossata</taxon>
        <taxon>Ditrysia</taxon>
        <taxon>Papilionoidea</taxon>
        <taxon>Papilionidae</taxon>
        <taxon>Papilioninae</taxon>
        <taxon>Papilio</taxon>
    </lineage>
</organism>
<gene>
    <name evidence="2" type="primary">LOC106122441</name>
</gene>
<keyword evidence="1" id="KW-0812">Transmembrane</keyword>
<reference evidence="2" key="1">
    <citation type="submission" date="2025-08" db="UniProtKB">
        <authorList>
            <consortium name="RefSeq"/>
        </authorList>
    </citation>
    <scope>IDENTIFICATION</scope>
</reference>
<accession>A0AAJ6ZJV6</accession>